<dbReference type="Proteomes" id="UP000032679">
    <property type="component" value="Unassembled WGS sequence"/>
</dbReference>
<dbReference type="PANTHER" id="PTHR43320">
    <property type="entry name" value="SUGAR KINASE"/>
    <property type="match status" value="1"/>
</dbReference>
<proteinExistence type="inferred from homology"/>
<evidence type="ECO:0000256" key="1">
    <source>
        <dbReference type="ARBA" id="ARBA00010688"/>
    </source>
</evidence>
<dbReference type="EMBL" id="BALE01000022">
    <property type="protein sequence ID" value="GAN54507.1"/>
    <property type="molecule type" value="Genomic_DNA"/>
</dbReference>
<sequence length="329" mass="33571">MTASSPPTLDLLCIGNAIVDVLATVDDALLADIGSPRGGMTLIDAGTASTIEARVTPQEIMGGGSAANTAVTAARMGLSVGYLGKVADDAAGRHFADDLRALGLRFPSNALPSSAGIPTARCIVLVTPDGQRTMHTYLGACVEFGPDDVLEEVVASAGVLYMEGYLYDRPEAQAAFERAARLAHQHGRKVALSLSDSFCVNRHRAAFRALVAGHVDILFANEAEILALYQIDDFAAAAASIAAETELAALTRGEHGCVVVAGGKMSAVLTEPAVVVDSTGAGDAFAAGFLAALARGATPREAGALGNRAAGSVIGRLGARPGADFALRV</sequence>
<accession>A0A0D6MLF8</accession>
<gene>
    <name evidence="6" type="ORF">Tasa_022_006</name>
</gene>
<evidence type="ECO:0000256" key="2">
    <source>
        <dbReference type="ARBA" id="ARBA00022679"/>
    </source>
</evidence>
<dbReference type="AlphaFoldDB" id="A0A0D6MLF8"/>
<evidence type="ECO:0000313" key="7">
    <source>
        <dbReference type="Proteomes" id="UP000032679"/>
    </source>
</evidence>
<comment type="caution">
    <text evidence="6">The sequence shown here is derived from an EMBL/GenBank/DDBJ whole genome shotgun (WGS) entry which is preliminary data.</text>
</comment>
<dbReference type="OrthoDB" id="9813569at2"/>
<dbReference type="InterPro" id="IPR002173">
    <property type="entry name" value="Carboh/pur_kinase_PfkB_CS"/>
</dbReference>
<dbReference type="Gene3D" id="3.40.1190.20">
    <property type="match status" value="1"/>
</dbReference>
<dbReference type="InterPro" id="IPR002139">
    <property type="entry name" value="Ribo/fructo_kinase"/>
</dbReference>
<keyword evidence="3 4" id="KW-0418">Kinase</keyword>
<keyword evidence="2 4" id="KW-0808">Transferase</keyword>
<protein>
    <submittedName>
        <fullName evidence="6">Sugar kinase protein</fullName>
    </submittedName>
</protein>
<evidence type="ECO:0000256" key="3">
    <source>
        <dbReference type="ARBA" id="ARBA00022777"/>
    </source>
</evidence>
<evidence type="ECO:0000313" key="6">
    <source>
        <dbReference type="EMBL" id="GAN54507.1"/>
    </source>
</evidence>
<reference evidence="6 7" key="1">
    <citation type="submission" date="2012-10" db="EMBL/GenBank/DDBJ databases">
        <title>Genome sequencing of Tanticharoenia sakaeratensis NBRC 103193.</title>
        <authorList>
            <person name="Azuma Y."/>
            <person name="Hadano H."/>
            <person name="Hirakawa H."/>
            <person name="Matsushita K."/>
        </authorList>
    </citation>
    <scope>NUCLEOTIDE SEQUENCE [LARGE SCALE GENOMIC DNA]</scope>
    <source>
        <strain evidence="6 7">NBRC 103193</strain>
    </source>
</reference>
<dbReference type="STRING" id="1231623.Tasa_022_006"/>
<comment type="similarity">
    <text evidence="1 4">Belongs to the carbohydrate kinase PfkB family.</text>
</comment>
<keyword evidence="7" id="KW-1185">Reference proteome</keyword>
<dbReference type="PRINTS" id="PR00990">
    <property type="entry name" value="RIBOKINASE"/>
</dbReference>
<dbReference type="InterPro" id="IPR029056">
    <property type="entry name" value="Ribokinase-like"/>
</dbReference>
<dbReference type="InterPro" id="IPR052700">
    <property type="entry name" value="Carb_kinase_PfkB-like"/>
</dbReference>
<organism evidence="6 7">
    <name type="scientific">Tanticharoenia sakaeratensis NBRC 103193</name>
    <dbReference type="NCBI Taxonomy" id="1231623"/>
    <lineage>
        <taxon>Bacteria</taxon>
        <taxon>Pseudomonadati</taxon>
        <taxon>Pseudomonadota</taxon>
        <taxon>Alphaproteobacteria</taxon>
        <taxon>Acetobacterales</taxon>
        <taxon>Acetobacteraceae</taxon>
        <taxon>Tanticharoenia</taxon>
    </lineage>
</organism>
<dbReference type="InterPro" id="IPR011611">
    <property type="entry name" value="PfkB_dom"/>
</dbReference>
<dbReference type="CDD" id="cd01168">
    <property type="entry name" value="adenosine_kinase"/>
    <property type="match status" value="1"/>
</dbReference>
<dbReference type="RefSeq" id="WP_048849053.1">
    <property type="nucleotide sequence ID" value="NZ_BALE01000022.1"/>
</dbReference>
<dbReference type="SUPFAM" id="SSF53613">
    <property type="entry name" value="Ribokinase-like"/>
    <property type="match status" value="1"/>
</dbReference>
<dbReference type="GO" id="GO:0016301">
    <property type="term" value="F:kinase activity"/>
    <property type="evidence" value="ECO:0007669"/>
    <property type="project" value="UniProtKB-KW"/>
</dbReference>
<dbReference type="PROSITE" id="PS00584">
    <property type="entry name" value="PFKB_KINASES_2"/>
    <property type="match status" value="1"/>
</dbReference>
<evidence type="ECO:0000256" key="4">
    <source>
        <dbReference type="RuleBase" id="RU003704"/>
    </source>
</evidence>
<dbReference type="PANTHER" id="PTHR43320:SF3">
    <property type="entry name" value="CARBOHYDRATE KINASE PFKB DOMAIN-CONTAINING PROTEIN"/>
    <property type="match status" value="1"/>
</dbReference>
<feature type="domain" description="Carbohydrate kinase PfkB" evidence="5">
    <location>
        <begin position="62"/>
        <end position="321"/>
    </location>
</feature>
<evidence type="ECO:0000259" key="5">
    <source>
        <dbReference type="Pfam" id="PF00294"/>
    </source>
</evidence>
<dbReference type="Pfam" id="PF00294">
    <property type="entry name" value="PfkB"/>
    <property type="match status" value="1"/>
</dbReference>
<name>A0A0D6MLF8_9PROT</name>